<accession>A0ABQ0ZBY4</accession>
<evidence type="ECO:0000313" key="2">
    <source>
        <dbReference type="Proteomes" id="UP000390335"/>
    </source>
</evidence>
<protein>
    <submittedName>
        <fullName evidence="1">Uncharacterized protein</fullName>
    </submittedName>
</protein>
<dbReference type="RefSeq" id="WP_113397385.1">
    <property type="nucleotide sequence ID" value="NZ_BLAJ01000012.1"/>
</dbReference>
<dbReference type="EMBL" id="BLAJ01000012">
    <property type="protein sequence ID" value="GES53020.1"/>
    <property type="molecule type" value="Genomic_DNA"/>
</dbReference>
<proteinExistence type="predicted"/>
<keyword evidence="2" id="KW-1185">Reference proteome</keyword>
<reference evidence="1 2" key="1">
    <citation type="journal article" date="2020" name="Genome Biol. Evol.">
        <title>Rhizobium dioscoreae sp. nov., a plant growth-promoting bacterium isolated from yam (Dioscorea species).</title>
        <authorList>
            <person name="Ouyabe M."/>
            <person name="Tanaka N."/>
            <person name="Shiwa Y."/>
            <person name="Fujita N."/>
            <person name="Kikuno H."/>
            <person name="Babil P."/>
            <person name="Shiwachi H."/>
        </authorList>
    </citation>
    <scope>NUCLEOTIDE SEQUENCE [LARGE SCALE GENOMIC DNA]</scope>
    <source>
        <strain evidence="1 2">S-93</strain>
    </source>
</reference>
<gene>
    <name evidence="1" type="ORF">RsS93_56340</name>
</gene>
<dbReference type="Proteomes" id="UP000390335">
    <property type="component" value="Unassembled WGS sequence"/>
</dbReference>
<organism evidence="1 2">
    <name type="scientific">Rhizobium dioscoreae</name>
    <dbReference type="NCBI Taxonomy" id="2653122"/>
    <lineage>
        <taxon>Bacteria</taxon>
        <taxon>Pseudomonadati</taxon>
        <taxon>Pseudomonadota</taxon>
        <taxon>Alphaproteobacteria</taxon>
        <taxon>Hyphomicrobiales</taxon>
        <taxon>Rhizobiaceae</taxon>
        <taxon>Rhizobium/Agrobacterium group</taxon>
        <taxon>Rhizobium</taxon>
    </lineage>
</organism>
<sequence length="124" mass="13901">MTLIITTATGFDRDLGDGFKLNVMASPSPHPTLFVPAGHSDEESGGWLLGELETNLHIVIQEKTAKIAPYRAEYPSWWLILPDHIAYGMDDFELSLFVAQTQVTHSFDKVILLDPRNHLRAVEI</sequence>
<name>A0ABQ0ZBY4_9HYPH</name>
<evidence type="ECO:0000313" key="1">
    <source>
        <dbReference type="EMBL" id="GES53020.1"/>
    </source>
</evidence>
<comment type="caution">
    <text evidence="1">The sequence shown here is derived from an EMBL/GenBank/DDBJ whole genome shotgun (WGS) entry which is preliminary data.</text>
</comment>